<evidence type="ECO:0008006" key="4">
    <source>
        <dbReference type="Google" id="ProtNLM"/>
    </source>
</evidence>
<sequence length="243" mass="27274">MPHTAFWLAFLCEYIYFYSRGFIDLAYVGFKDNPAPPHTYSSDTMAIKPTKSFQNCLEAEVPGYNDCPTVLFSIDPNSGPKSKSKTRAKTKRCMSGKLTTEVMDLYGNTKTATTPPPVSKRPPVGPTQQEPASEIVPAMGQNDTQSQVVMYSKDDLLLKINDLCGPGSKLASKEQDFYKRKIDSNIAKILHTDHTRMVLSQIFDENDKQAAVKTIKHWMVTDTTISNWCPAFLKLFENSAQRN</sequence>
<name>A0ABN8VIJ3_SACEU</name>
<evidence type="ECO:0000256" key="1">
    <source>
        <dbReference type="SAM" id="MobiDB-lite"/>
    </source>
</evidence>
<evidence type="ECO:0000313" key="2">
    <source>
        <dbReference type="EMBL" id="CAI1644928.1"/>
    </source>
</evidence>
<reference evidence="2" key="1">
    <citation type="submission" date="2022-08" db="EMBL/GenBank/DDBJ databases">
        <authorList>
            <person name="Byrne P K."/>
        </authorList>
    </citation>
    <scope>NUCLEOTIDE SEQUENCE</scope>
    <source>
        <strain evidence="2">UCD650</strain>
    </source>
</reference>
<organism evidence="2 3">
    <name type="scientific">Saccharomyces eubayanus</name>
    <name type="common">Yeast</name>
    <dbReference type="NCBI Taxonomy" id="1080349"/>
    <lineage>
        <taxon>Eukaryota</taxon>
        <taxon>Fungi</taxon>
        <taxon>Dikarya</taxon>
        <taxon>Ascomycota</taxon>
        <taxon>Saccharomycotina</taxon>
        <taxon>Saccharomycetes</taxon>
        <taxon>Saccharomycetales</taxon>
        <taxon>Saccharomycetaceae</taxon>
        <taxon>Saccharomyces</taxon>
    </lineage>
</organism>
<gene>
    <name evidence="2" type="primary">U6500M03150</name>
    <name evidence="2" type="ORF">SEUBUCD650_0M03150</name>
</gene>
<dbReference type="Proteomes" id="UP001152964">
    <property type="component" value="Chromosome 13"/>
</dbReference>
<evidence type="ECO:0000313" key="3">
    <source>
        <dbReference type="Proteomes" id="UP001152964"/>
    </source>
</evidence>
<keyword evidence="3" id="KW-1185">Reference proteome</keyword>
<feature type="region of interest" description="Disordered" evidence="1">
    <location>
        <begin position="108"/>
        <end position="130"/>
    </location>
</feature>
<feature type="compositionally biased region" description="Pro residues" evidence="1">
    <location>
        <begin position="114"/>
        <end position="125"/>
    </location>
</feature>
<dbReference type="EMBL" id="OX291503">
    <property type="protein sequence ID" value="CAI1644928.1"/>
    <property type="molecule type" value="Genomic_DNA"/>
</dbReference>
<proteinExistence type="predicted"/>
<accession>A0ABN8VIJ3</accession>
<protein>
    <recommendedName>
        <fullName evidence="4">ADD37-like protein</fullName>
    </recommendedName>
</protein>